<proteinExistence type="predicted"/>
<dbReference type="Gene3D" id="1.10.10.60">
    <property type="entry name" value="Homeodomain-like"/>
    <property type="match status" value="1"/>
</dbReference>
<keyword evidence="7" id="KW-1185">Reference proteome</keyword>
<protein>
    <submittedName>
        <fullName evidence="6">DNA-binding transcriptional regulator, AcrR family</fullName>
    </submittedName>
</protein>
<dbReference type="Proteomes" id="UP000198242">
    <property type="component" value="Chromosome I"/>
</dbReference>
<evidence type="ECO:0000259" key="5">
    <source>
        <dbReference type="PROSITE" id="PS50977"/>
    </source>
</evidence>
<dbReference type="GO" id="GO:0000976">
    <property type="term" value="F:transcription cis-regulatory region binding"/>
    <property type="evidence" value="ECO:0007669"/>
    <property type="project" value="TreeGrafter"/>
</dbReference>
<gene>
    <name evidence="6" type="ORF">GA0074695_2602</name>
</gene>
<feature type="DNA-binding region" description="H-T-H motif" evidence="4">
    <location>
        <begin position="32"/>
        <end position="51"/>
    </location>
</feature>
<dbReference type="InterPro" id="IPR001387">
    <property type="entry name" value="Cro/C1-type_HTH"/>
</dbReference>
<dbReference type="OrthoDB" id="9796019at2"/>
<dbReference type="SUPFAM" id="SSF46689">
    <property type="entry name" value="Homeodomain-like"/>
    <property type="match status" value="1"/>
</dbReference>
<dbReference type="EMBL" id="LT607411">
    <property type="protein sequence ID" value="SCE97539.1"/>
    <property type="molecule type" value="Genomic_DNA"/>
</dbReference>
<evidence type="ECO:0000313" key="7">
    <source>
        <dbReference type="Proteomes" id="UP000198242"/>
    </source>
</evidence>
<dbReference type="Pfam" id="PF16859">
    <property type="entry name" value="TetR_C_11"/>
    <property type="match status" value="1"/>
</dbReference>
<evidence type="ECO:0000256" key="1">
    <source>
        <dbReference type="ARBA" id="ARBA00023015"/>
    </source>
</evidence>
<evidence type="ECO:0000256" key="2">
    <source>
        <dbReference type="ARBA" id="ARBA00023125"/>
    </source>
</evidence>
<keyword evidence="3" id="KW-0804">Transcription</keyword>
<dbReference type="PANTHER" id="PTHR30055">
    <property type="entry name" value="HTH-TYPE TRANSCRIPTIONAL REGULATOR RUTR"/>
    <property type="match status" value="1"/>
</dbReference>
<dbReference type="SUPFAM" id="SSF48498">
    <property type="entry name" value="Tetracyclin repressor-like, C-terminal domain"/>
    <property type="match status" value="1"/>
</dbReference>
<dbReference type="InterPro" id="IPR001647">
    <property type="entry name" value="HTH_TetR"/>
</dbReference>
<dbReference type="PANTHER" id="PTHR30055:SF148">
    <property type="entry name" value="TETR-FAMILY TRANSCRIPTIONAL REGULATOR"/>
    <property type="match status" value="1"/>
</dbReference>
<organism evidence="6 7">
    <name type="scientific">Micromonospora viridifaciens</name>
    <dbReference type="NCBI Taxonomy" id="1881"/>
    <lineage>
        <taxon>Bacteria</taxon>
        <taxon>Bacillati</taxon>
        <taxon>Actinomycetota</taxon>
        <taxon>Actinomycetes</taxon>
        <taxon>Micromonosporales</taxon>
        <taxon>Micromonosporaceae</taxon>
        <taxon>Micromonospora</taxon>
    </lineage>
</organism>
<keyword evidence="1" id="KW-0805">Transcription regulation</keyword>
<dbReference type="AlphaFoldDB" id="A0A1C4WMZ7"/>
<sequence>MTAVHRRSEQARQAILQAAFDICQQKGYAGLTIEGVASRAGVGKQTIYRWWSSKGTVVLDAFLDALGPTIDVPPAGDHLADLRRSLHSTADLLSHPRYGPMLADLVGALQHDEALAADFQQRVYEPIRRQTTERVERACAAGVIRHIDANLAADLLFGPLWFRALLMRQPPSTDYVDEVIDALLRGLAGSTPGAGGRE</sequence>
<dbReference type="PROSITE" id="PS50977">
    <property type="entry name" value="HTH_TETR_2"/>
    <property type="match status" value="1"/>
</dbReference>
<evidence type="ECO:0000313" key="6">
    <source>
        <dbReference type="EMBL" id="SCE97539.1"/>
    </source>
</evidence>
<dbReference type="RefSeq" id="WP_089006469.1">
    <property type="nucleotide sequence ID" value="NZ_LT607411.1"/>
</dbReference>
<dbReference type="GO" id="GO:0003700">
    <property type="term" value="F:DNA-binding transcription factor activity"/>
    <property type="evidence" value="ECO:0007669"/>
    <property type="project" value="TreeGrafter"/>
</dbReference>
<name>A0A1C4WMZ7_MICVI</name>
<dbReference type="Gene3D" id="1.10.357.10">
    <property type="entry name" value="Tetracycline Repressor, domain 2"/>
    <property type="match status" value="1"/>
</dbReference>
<dbReference type="CDD" id="cd00093">
    <property type="entry name" value="HTH_XRE"/>
    <property type="match status" value="1"/>
</dbReference>
<dbReference type="PRINTS" id="PR00455">
    <property type="entry name" value="HTHTETR"/>
</dbReference>
<evidence type="ECO:0000256" key="4">
    <source>
        <dbReference type="PROSITE-ProRule" id="PRU00335"/>
    </source>
</evidence>
<dbReference type="InterPro" id="IPR011075">
    <property type="entry name" value="TetR_C"/>
</dbReference>
<dbReference type="Pfam" id="PF00440">
    <property type="entry name" value="TetR_N"/>
    <property type="match status" value="1"/>
</dbReference>
<dbReference type="InterPro" id="IPR050109">
    <property type="entry name" value="HTH-type_TetR-like_transc_reg"/>
</dbReference>
<reference evidence="7" key="1">
    <citation type="submission" date="2016-06" db="EMBL/GenBank/DDBJ databases">
        <authorList>
            <person name="Varghese N."/>
            <person name="Submissions Spin"/>
        </authorList>
    </citation>
    <scope>NUCLEOTIDE SEQUENCE [LARGE SCALE GENOMIC DNA]</scope>
    <source>
        <strain evidence="7">DSM 43909</strain>
    </source>
</reference>
<dbReference type="InterPro" id="IPR036271">
    <property type="entry name" value="Tet_transcr_reg_TetR-rel_C_sf"/>
</dbReference>
<accession>A0A1C4WMZ7</accession>
<dbReference type="InterPro" id="IPR009057">
    <property type="entry name" value="Homeodomain-like_sf"/>
</dbReference>
<feature type="domain" description="HTH tetR-type" evidence="5">
    <location>
        <begin position="9"/>
        <end position="69"/>
    </location>
</feature>
<evidence type="ECO:0000256" key="3">
    <source>
        <dbReference type="ARBA" id="ARBA00023163"/>
    </source>
</evidence>
<keyword evidence="2 4" id="KW-0238">DNA-binding</keyword>